<dbReference type="EC" id="2.7.8.5" evidence="11"/>
<feature type="transmembrane region" description="Helical" evidence="13">
    <location>
        <begin position="143"/>
        <end position="161"/>
    </location>
</feature>
<dbReference type="InterPro" id="IPR004570">
    <property type="entry name" value="Phosphatidylglycerol_P_synth"/>
</dbReference>
<proteinExistence type="inferred from homology"/>
<evidence type="ECO:0000256" key="12">
    <source>
        <dbReference type="RuleBase" id="RU003750"/>
    </source>
</evidence>
<keyword evidence="7" id="KW-0443">Lipid metabolism</keyword>
<organism evidence="14 15">
    <name type="scientific">Agromyces larvae</name>
    <dbReference type="NCBI Taxonomy" id="2929802"/>
    <lineage>
        <taxon>Bacteria</taxon>
        <taxon>Bacillati</taxon>
        <taxon>Actinomycetota</taxon>
        <taxon>Actinomycetes</taxon>
        <taxon>Micrococcales</taxon>
        <taxon>Microbacteriaceae</taxon>
        <taxon>Agromyces</taxon>
    </lineage>
</organism>
<dbReference type="InterPro" id="IPR048254">
    <property type="entry name" value="CDP_ALCOHOL_P_TRANSF_CS"/>
</dbReference>
<feature type="transmembrane region" description="Helical" evidence="13">
    <location>
        <begin position="88"/>
        <end position="113"/>
    </location>
</feature>
<gene>
    <name evidence="14" type="primary">pgsA</name>
    <name evidence="14" type="ORF">MTO99_02890</name>
</gene>
<feature type="transmembrane region" description="Helical" evidence="13">
    <location>
        <begin position="49"/>
        <end position="68"/>
    </location>
</feature>
<evidence type="ECO:0000256" key="2">
    <source>
        <dbReference type="ARBA" id="ARBA00010441"/>
    </source>
</evidence>
<keyword evidence="4 12" id="KW-0808">Transferase</keyword>
<reference evidence="14 15" key="1">
    <citation type="submission" date="2022-03" db="EMBL/GenBank/DDBJ databases">
        <title>Mucilaginibacter sp. isolated from the gut of Protaetia brevitarsis seulensis larvae.</title>
        <authorList>
            <person name="Won M."/>
            <person name="Kim S.-J."/>
            <person name="Kwon S.-W."/>
        </authorList>
    </citation>
    <scope>NUCLEOTIDE SEQUENCE [LARGE SCALE GENOMIC DNA]</scope>
    <source>
        <strain evidence="14 15">CFWR-12</strain>
    </source>
</reference>
<evidence type="ECO:0000256" key="4">
    <source>
        <dbReference type="ARBA" id="ARBA00022679"/>
    </source>
</evidence>
<keyword evidence="9" id="KW-0594">Phospholipid biosynthesis</keyword>
<evidence type="ECO:0000256" key="1">
    <source>
        <dbReference type="ARBA" id="ARBA00004141"/>
    </source>
</evidence>
<dbReference type="PIRSF" id="PIRSF000847">
    <property type="entry name" value="Phos_ph_gly_syn"/>
    <property type="match status" value="1"/>
</dbReference>
<name>A0ABY4BZS9_9MICO</name>
<keyword evidence="10" id="KW-1208">Phospholipid metabolism</keyword>
<protein>
    <recommendedName>
        <fullName evidence="11">CDP-diacylglycerol--glycerol-3-phosphate 3-phosphatidyltransferase</fullName>
        <ecNumber evidence="11">2.7.8.5</ecNumber>
    </recommendedName>
</protein>
<evidence type="ECO:0000256" key="11">
    <source>
        <dbReference type="NCBIfam" id="TIGR00560"/>
    </source>
</evidence>
<keyword evidence="5 13" id="KW-0812">Transmembrane</keyword>
<evidence type="ECO:0000256" key="9">
    <source>
        <dbReference type="ARBA" id="ARBA00023209"/>
    </source>
</evidence>
<keyword evidence="3" id="KW-0444">Lipid biosynthesis</keyword>
<evidence type="ECO:0000256" key="7">
    <source>
        <dbReference type="ARBA" id="ARBA00023098"/>
    </source>
</evidence>
<evidence type="ECO:0000256" key="10">
    <source>
        <dbReference type="ARBA" id="ARBA00023264"/>
    </source>
</evidence>
<evidence type="ECO:0000313" key="14">
    <source>
        <dbReference type="EMBL" id="UOE44753.1"/>
    </source>
</evidence>
<dbReference type="Pfam" id="PF01066">
    <property type="entry name" value="CDP-OH_P_transf"/>
    <property type="match status" value="1"/>
</dbReference>
<dbReference type="RefSeq" id="WP_243556804.1">
    <property type="nucleotide sequence ID" value="NZ_CP094528.1"/>
</dbReference>
<feature type="transmembrane region" description="Helical" evidence="13">
    <location>
        <begin position="20"/>
        <end position="37"/>
    </location>
</feature>
<evidence type="ECO:0000256" key="5">
    <source>
        <dbReference type="ARBA" id="ARBA00022692"/>
    </source>
</evidence>
<accession>A0ABY4BZS9</accession>
<evidence type="ECO:0000313" key="15">
    <source>
        <dbReference type="Proteomes" id="UP000832097"/>
    </source>
</evidence>
<keyword evidence="15" id="KW-1185">Reference proteome</keyword>
<dbReference type="InterPro" id="IPR050324">
    <property type="entry name" value="CDP-alcohol_PTase-I"/>
</dbReference>
<dbReference type="InterPro" id="IPR000462">
    <property type="entry name" value="CDP-OH_P_trans"/>
</dbReference>
<dbReference type="InterPro" id="IPR043130">
    <property type="entry name" value="CDP-OH_PTrfase_TM_dom"/>
</dbReference>
<keyword evidence="6 13" id="KW-1133">Transmembrane helix</keyword>
<dbReference type="PANTHER" id="PTHR14269">
    <property type="entry name" value="CDP-DIACYLGLYCEROL--GLYCEROL-3-PHOSPHATE 3-PHOSPHATIDYLTRANSFERASE-RELATED"/>
    <property type="match status" value="1"/>
</dbReference>
<dbReference type="PANTHER" id="PTHR14269:SF52">
    <property type="entry name" value="PHOSPHATIDYLGLYCEROPHOSPHATE SYNTHASE-RELATED"/>
    <property type="match status" value="1"/>
</dbReference>
<evidence type="ECO:0000256" key="13">
    <source>
        <dbReference type="SAM" id="Phobius"/>
    </source>
</evidence>
<dbReference type="Proteomes" id="UP000832097">
    <property type="component" value="Chromosome"/>
</dbReference>
<dbReference type="EMBL" id="CP094528">
    <property type="protein sequence ID" value="UOE44753.1"/>
    <property type="molecule type" value="Genomic_DNA"/>
</dbReference>
<dbReference type="GO" id="GO:0008444">
    <property type="term" value="F:CDP-diacylglycerol-glycerol-3-phosphate 3-phosphatidyltransferase activity"/>
    <property type="evidence" value="ECO:0007669"/>
    <property type="project" value="UniProtKB-EC"/>
</dbReference>
<evidence type="ECO:0000256" key="6">
    <source>
        <dbReference type="ARBA" id="ARBA00022989"/>
    </source>
</evidence>
<sequence length="206" mass="21786">MTSSADGVAPPVSNWNLPNAITIVRILLAPVFFWLLLADAGEGGGLRWAAAALFVIAISTDWVDGHIARSRGLVTDLGKILDPIADKLLTSGALVCLSILGEVPWWVTGLIVLREVGITVWRFVELGRGNVVPASSGGKLKTVAQAVAISFALAPLPAVLGEPESGLFMSWVNAVLIAIALVLTVWSGLLYVRDAVRLARAEREDA</sequence>
<dbReference type="Gene3D" id="1.20.120.1760">
    <property type="match status" value="1"/>
</dbReference>
<evidence type="ECO:0000256" key="8">
    <source>
        <dbReference type="ARBA" id="ARBA00023136"/>
    </source>
</evidence>
<comment type="similarity">
    <text evidence="2 12">Belongs to the CDP-alcohol phosphatidyltransferase class-I family.</text>
</comment>
<keyword evidence="8 13" id="KW-0472">Membrane</keyword>
<evidence type="ECO:0000256" key="3">
    <source>
        <dbReference type="ARBA" id="ARBA00022516"/>
    </source>
</evidence>
<dbReference type="PROSITE" id="PS00379">
    <property type="entry name" value="CDP_ALCOHOL_P_TRANSF"/>
    <property type="match status" value="1"/>
</dbReference>
<comment type="subcellular location">
    <subcellularLocation>
        <location evidence="1">Membrane</location>
        <topology evidence="1">Multi-pass membrane protein</topology>
    </subcellularLocation>
</comment>
<feature type="transmembrane region" description="Helical" evidence="13">
    <location>
        <begin position="167"/>
        <end position="192"/>
    </location>
</feature>
<dbReference type="NCBIfam" id="TIGR00560">
    <property type="entry name" value="pgsA"/>
    <property type="match status" value="1"/>
</dbReference>